<dbReference type="Proteomes" id="UP001175226">
    <property type="component" value="Unassembled WGS sequence"/>
</dbReference>
<sequence length="440" mass="48488">MPVFTVYMTVRLLEAGTTLLDRIGETSCLLSHSAHLYHTLLRYHSRRSNLDPQGEAPIIHAVVPAASLTGAWLIDLEQGLSLILFLSCLSYQLRALVIVYEKTLFLVQAPNIWTYERGAAVADLLIPPIPPFGRKTDRLGGVQQEDKTLSGSTRRSWAVLFLTSTVTALLHAGTHISIDSSRVHTDKHPAIALYKYPDGATCTPYATSSSQVSPPIAKYVISSSLADTPYASLGVAGLLDQLNATLGTLYTLKHSSLSSILETCISSNYDFGVACGHLCPFWYSTSGYMYHQTEMVVYYFCGLGGPFSLTMEDLDSPRFWLNRAWTLQEISRKWIIGGITGEGTVSTAQTVAERDHQAVLYRIHEQLGTLVDTVHHVDNVFDLLVHLHKCKSEHAADHVAALILPLWSKAIPTYDVMQSVKDLRSAAIHPSVLPLRDRAA</sequence>
<protein>
    <submittedName>
        <fullName evidence="1">Uncharacterized protein</fullName>
    </submittedName>
</protein>
<dbReference type="EMBL" id="JAUEPT010000113">
    <property type="protein sequence ID" value="KAK0431473.1"/>
    <property type="molecule type" value="Genomic_DNA"/>
</dbReference>
<accession>A0AA39IZ09</accession>
<name>A0AA39IZ09_9AGAR</name>
<proteinExistence type="predicted"/>
<comment type="caution">
    <text evidence="1">The sequence shown here is derived from an EMBL/GenBank/DDBJ whole genome shotgun (WGS) entry which is preliminary data.</text>
</comment>
<organism evidence="1 2">
    <name type="scientific">Armillaria borealis</name>
    <dbReference type="NCBI Taxonomy" id="47425"/>
    <lineage>
        <taxon>Eukaryota</taxon>
        <taxon>Fungi</taxon>
        <taxon>Dikarya</taxon>
        <taxon>Basidiomycota</taxon>
        <taxon>Agaricomycotina</taxon>
        <taxon>Agaricomycetes</taxon>
        <taxon>Agaricomycetidae</taxon>
        <taxon>Agaricales</taxon>
        <taxon>Marasmiineae</taxon>
        <taxon>Physalacriaceae</taxon>
        <taxon>Armillaria</taxon>
    </lineage>
</organism>
<gene>
    <name evidence="1" type="ORF">EV421DRAFT_1927557</name>
</gene>
<evidence type="ECO:0000313" key="2">
    <source>
        <dbReference type="Proteomes" id="UP001175226"/>
    </source>
</evidence>
<dbReference type="AlphaFoldDB" id="A0AA39IZ09"/>
<reference evidence="1" key="1">
    <citation type="submission" date="2023-06" db="EMBL/GenBank/DDBJ databases">
        <authorList>
            <consortium name="Lawrence Berkeley National Laboratory"/>
            <person name="Ahrendt S."/>
            <person name="Sahu N."/>
            <person name="Indic B."/>
            <person name="Wong-Bajracharya J."/>
            <person name="Merenyi Z."/>
            <person name="Ke H.-M."/>
            <person name="Monk M."/>
            <person name="Kocsube S."/>
            <person name="Drula E."/>
            <person name="Lipzen A."/>
            <person name="Balint B."/>
            <person name="Henrissat B."/>
            <person name="Andreopoulos B."/>
            <person name="Martin F.M."/>
            <person name="Harder C.B."/>
            <person name="Rigling D."/>
            <person name="Ford K.L."/>
            <person name="Foster G.D."/>
            <person name="Pangilinan J."/>
            <person name="Papanicolaou A."/>
            <person name="Barry K."/>
            <person name="LaButti K."/>
            <person name="Viragh M."/>
            <person name="Koriabine M."/>
            <person name="Yan M."/>
            <person name="Riley R."/>
            <person name="Champramary S."/>
            <person name="Plett K.L."/>
            <person name="Tsai I.J."/>
            <person name="Slot J."/>
            <person name="Sipos G."/>
            <person name="Plett J."/>
            <person name="Nagy L.G."/>
            <person name="Grigoriev I.V."/>
        </authorList>
    </citation>
    <scope>NUCLEOTIDE SEQUENCE</scope>
    <source>
        <strain evidence="1">FPL87.14</strain>
    </source>
</reference>
<evidence type="ECO:0000313" key="1">
    <source>
        <dbReference type="EMBL" id="KAK0431473.1"/>
    </source>
</evidence>
<keyword evidence="2" id="KW-1185">Reference proteome</keyword>